<evidence type="ECO:0000313" key="2">
    <source>
        <dbReference type="EMBL" id="KAI1718116.1"/>
    </source>
</evidence>
<keyword evidence="3" id="KW-1185">Reference proteome</keyword>
<sequence>MEMYIFRPDDYERLYSCDSINIDDVPLAQRQHIAEGIITILLCAIYYILYIPCMISMFKHLDIPCYRLLSYMSLSDCSILWMLGFLHGTFGIMGVVFCSYPKLIYICGAAMSGLWIAESVIELSLSINRCLAILSLKYERILFDGWRVVVWISLSAGYGIWWAFFVKPVLFNGIHFTWFFNPYVGYRDVGENYSSVLHVIWDMTVALGIPIIYLVFAIILHAKTTMFGRLQSSLQFSRRQKMDFRLLFTSYSIRPSETIPNA</sequence>
<name>A0AAD4R973_9BILA</name>
<evidence type="ECO:0000256" key="1">
    <source>
        <dbReference type="SAM" id="Phobius"/>
    </source>
</evidence>
<dbReference type="SUPFAM" id="SSF81321">
    <property type="entry name" value="Family A G protein-coupled receptor-like"/>
    <property type="match status" value="1"/>
</dbReference>
<proteinExistence type="predicted"/>
<dbReference type="Proteomes" id="UP001201812">
    <property type="component" value="Unassembled WGS sequence"/>
</dbReference>
<accession>A0AAD4R973</accession>
<dbReference type="Pfam" id="PF10321">
    <property type="entry name" value="7TM_GPCR_Srt"/>
    <property type="match status" value="1"/>
</dbReference>
<keyword evidence="1" id="KW-0472">Membrane</keyword>
<organism evidence="2 3">
    <name type="scientific">Ditylenchus destructor</name>
    <dbReference type="NCBI Taxonomy" id="166010"/>
    <lineage>
        <taxon>Eukaryota</taxon>
        <taxon>Metazoa</taxon>
        <taxon>Ecdysozoa</taxon>
        <taxon>Nematoda</taxon>
        <taxon>Chromadorea</taxon>
        <taxon>Rhabditida</taxon>
        <taxon>Tylenchina</taxon>
        <taxon>Tylenchomorpha</taxon>
        <taxon>Sphaerularioidea</taxon>
        <taxon>Anguinidae</taxon>
        <taxon>Anguininae</taxon>
        <taxon>Ditylenchus</taxon>
    </lineage>
</organism>
<dbReference type="EMBL" id="JAKKPZ010000008">
    <property type="protein sequence ID" value="KAI1718116.1"/>
    <property type="molecule type" value="Genomic_DNA"/>
</dbReference>
<dbReference type="AlphaFoldDB" id="A0AAD4R973"/>
<evidence type="ECO:0000313" key="3">
    <source>
        <dbReference type="Proteomes" id="UP001201812"/>
    </source>
</evidence>
<gene>
    <name evidence="2" type="ORF">DdX_06530</name>
</gene>
<dbReference type="InterPro" id="IPR019425">
    <property type="entry name" value="7TM_GPCR_serpentine_rcpt_Srt"/>
</dbReference>
<keyword evidence="1" id="KW-0812">Transmembrane</keyword>
<protein>
    <submittedName>
        <fullName evidence="2">Serpentine type 7TM GPCR chemoreceptor srt domain-containing protein</fullName>
    </submittedName>
</protein>
<comment type="caution">
    <text evidence="2">The sequence shown here is derived from an EMBL/GenBank/DDBJ whole genome shotgun (WGS) entry which is preliminary data.</text>
</comment>
<reference evidence="2" key="1">
    <citation type="submission" date="2022-01" db="EMBL/GenBank/DDBJ databases">
        <title>Genome Sequence Resource for Two Populations of Ditylenchus destructor, the Migratory Endoparasitic Phytonematode.</title>
        <authorList>
            <person name="Zhang H."/>
            <person name="Lin R."/>
            <person name="Xie B."/>
        </authorList>
    </citation>
    <scope>NUCLEOTIDE SEQUENCE</scope>
    <source>
        <strain evidence="2">BazhouSP</strain>
    </source>
</reference>
<dbReference type="PANTHER" id="PTHR23021">
    <property type="entry name" value="SERPENTINE RECEPTOR, CLASS T"/>
    <property type="match status" value="1"/>
</dbReference>
<feature type="transmembrane region" description="Helical" evidence="1">
    <location>
        <begin position="199"/>
        <end position="220"/>
    </location>
</feature>
<feature type="transmembrane region" description="Helical" evidence="1">
    <location>
        <begin position="79"/>
        <end position="97"/>
    </location>
</feature>
<keyword evidence="1" id="KW-1133">Transmembrane helix</keyword>
<dbReference type="PANTHER" id="PTHR23021:SF11">
    <property type="entry name" value="SERPENTINE RECEPTOR, CLASS T"/>
    <property type="match status" value="1"/>
</dbReference>
<feature type="transmembrane region" description="Helical" evidence="1">
    <location>
        <begin position="36"/>
        <end position="58"/>
    </location>
</feature>